<sequence length="90" mass="9927">MTTKETIDNLWKEGLSGSADLKDKDRSPYHEFSAGTFQDFECAAECIEVSFRRGNEVIARKKPPGHMRSVPGDVTIVVNGGNEGGRAKVW</sequence>
<proteinExistence type="predicted"/>
<evidence type="ECO:0000313" key="2">
    <source>
        <dbReference type="Proteomes" id="UP000009096"/>
    </source>
</evidence>
<dbReference type="OrthoDB" id="5066846at2759"/>
<dbReference type="AlphaFoldDB" id="W7M685"/>
<name>W7M685_GIBM7</name>
<organism evidence="1 2">
    <name type="scientific">Gibberella moniliformis (strain M3125 / FGSC 7600)</name>
    <name type="common">Maize ear and stalk rot fungus</name>
    <name type="synonym">Fusarium verticillioides</name>
    <dbReference type="NCBI Taxonomy" id="334819"/>
    <lineage>
        <taxon>Eukaryota</taxon>
        <taxon>Fungi</taxon>
        <taxon>Dikarya</taxon>
        <taxon>Ascomycota</taxon>
        <taxon>Pezizomycotina</taxon>
        <taxon>Sordariomycetes</taxon>
        <taxon>Hypocreomycetidae</taxon>
        <taxon>Hypocreales</taxon>
        <taxon>Nectriaceae</taxon>
        <taxon>Fusarium</taxon>
        <taxon>Fusarium fujikuroi species complex</taxon>
    </lineage>
</organism>
<gene>
    <name evidence="1" type="ORF">FVEG_15971</name>
</gene>
<dbReference type="GeneID" id="30072847"/>
<dbReference type="VEuPathDB" id="FungiDB:FVEG_15971"/>
<keyword evidence="2" id="KW-1185">Reference proteome</keyword>
<reference evidence="1 2" key="1">
    <citation type="journal article" date="2010" name="Nature">
        <title>Comparative genomics reveals mobile pathogenicity chromosomes in Fusarium.</title>
        <authorList>
            <person name="Ma L.J."/>
            <person name="van der Does H.C."/>
            <person name="Borkovich K.A."/>
            <person name="Coleman J.J."/>
            <person name="Daboussi M.J."/>
            <person name="Di Pietro A."/>
            <person name="Dufresne M."/>
            <person name="Freitag M."/>
            <person name="Grabherr M."/>
            <person name="Henrissat B."/>
            <person name="Houterman P.M."/>
            <person name="Kang S."/>
            <person name="Shim W.B."/>
            <person name="Woloshuk C."/>
            <person name="Xie X."/>
            <person name="Xu J.R."/>
            <person name="Antoniw J."/>
            <person name="Baker S.E."/>
            <person name="Bluhm B.H."/>
            <person name="Breakspear A."/>
            <person name="Brown D.W."/>
            <person name="Butchko R.A."/>
            <person name="Chapman S."/>
            <person name="Coulson R."/>
            <person name="Coutinho P.M."/>
            <person name="Danchin E.G."/>
            <person name="Diener A."/>
            <person name="Gale L.R."/>
            <person name="Gardiner D.M."/>
            <person name="Goff S."/>
            <person name="Hammond-Kosack K.E."/>
            <person name="Hilburn K."/>
            <person name="Hua-Van A."/>
            <person name="Jonkers W."/>
            <person name="Kazan K."/>
            <person name="Kodira C.D."/>
            <person name="Koehrsen M."/>
            <person name="Kumar L."/>
            <person name="Lee Y.H."/>
            <person name="Li L."/>
            <person name="Manners J.M."/>
            <person name="Miranda-Saavedra D."/>
            <person name="Mukherjee M."/>
            <person name="Park G."/>
            <person name="Park J."/>
            <person name="Park S.Y."/>
            <person name="Proctor R.H."/>
            <person name="Regev A."/>
            <person name="Ruiz-Roldan M.C."/>
            <person name="Sain D."/>
            <person name="Sakthikumar S."/>
            <person name="Sykes S."/>
            <person name="Schwartz D.C."/>
            <person name="Turgeon B.G."/>
            <person name="Wapinski I."/>
            <person name="Yoder O."/>
            <person name="Young S."/>
            <person name="Zeng Q."/>
            <person name="Zhou S."/>
            <person name="Galagan J."/>
            <person name="Cuomo C.A."/>
            <person name="Kistler H.C."/>
            <person name="Rep M."/>
        </authorList>
    </citation>
    <scope>NUCLEOTIDE SEQUENCE [LARGE SCALE GENOMIC DNA]</scope>
    <source>
        <strain evidence="2">M3125 / FGSC 7600</strain>
    </source>
</reference>
<dbReference type="EMBL" id="DS022249">
    <property type="protein sequence ID" value="EWG46531.1"/>
    <property type="molecule type" value="Genomic_DNA"/>
</dbReference>
<accession>W7M685</accession>
<dbReference type="Proteomes" id="UP000009096">
    <property type="component" value="Chromosome 7"/>
</dbReference>
<evidence type="ECO:0000313" key="1">
    <source>
        <dbReference type="EMBL" id="EWG46531.1"/>
    </source>
</evidence>
<dbReference type="KEGG" id="fvr:FVEG_15971"/>
<protein>
    <submittedName>
        <fullName evidence="1">Uncharacterized protein</fullName>
    </submittedName>
</protein>
<dbReference type="RefSeq" id="XP_018752722.1">
    <property type="nucleotide sequence ID" value="XM_018905199.1"/>
</dbReference>
<dbReference type="EMBL" id="CM000584">
    <property type="protein sequence ID" value="EWG46531.1"/>
    <property type="molecule type" value="Genomic_DNA"/>
</dbReference>